<dbReference type="PANTHER" id="PTHR42734">
    <property type="entry name" value="METAL TRANSPORT SYSTEM ATP-BINDING PROTEIN TM_0124-RELATED"/>
    <property type="match status" value="1"/>
</dbReference>
<dbReference type="InterPro" id="IPR003439">
    <property type="entry name" value="ABC_transporter-like_ATP-bd"/>
</dbReference>
<dbReference type="SMART" id="SM00382">
    <property type="entry name" value="AAA"/>
    <property type="match status" value="1"/>
</dbReference>
<evidence type="ECO:0000256" key="1">
    <source>
        <dbReference type="ARBA" id="ARBA00022448"/>
    </source>
</evidence>
<sequence>MAPSVEAAVRFEGVTVERGGVLILDQVSATVPKGSCTAIIGPNGSGKTTLLLALLGEIDYQGHIIVRCNESTPRIGYVPQRLHFDRGMPLTVSEFLAMGFQKHPLWFGVAGVFRQQARERLAQVKAEHVLDRQIGALSGGELQRVLLALALQQEPDLLVLDEPSAGVDFQGELVFCEVLDDLRRQKGFTLLMVSHDLATVTHHATHVICLNRRVAAEGPPRHTLTNENLTAIFGMHMGLVNSRSMPDDRAQCSAPCCQEHVDA</sequence>
<evidence type="ECO:0000313" key="6">
    <source>
        <dbReference type="Proteomes" id="UP000596092"/>
    </source>
</evidence>
<dbReference type="GO" id="GO:0005524">
    <property type="term" value="F:ATP binding"/>
    <property type="evidence" value="ECO:0007669"/>
    <property type="project" value="UniProtKB-KW"/>
</dbReference>
<dbReference type="AlphaFoldDB" id="A0A7T5VFZ8"/>
<proteinExistence type="predicted"/>
<keyword evidence="6" id="KW-1185">Reference proteome</keyword>
<name>A0A7T5VFZ8_9BACT</name>
<accession>A0A7T5VFZ8</accession>
<keyword evidence="3 5" id="KW-0067">ATP-binding</keyword>
<evidence type="ECO:0000256" key="2">
    <source>
        <dbReference type="ARBA" id="ARBA00022741"/>
    </source>
</evidence>
<evidence type="ECO:0000259" key="4">
    <source>
        <dbReference type="PROSITE" id="PS50893"/>
    </source>
</evidence>
<dbReference type="EMBL" id="CP054140">
    <property type="protein sequence ID" value="QQG66947.1"/>
    <property type="molecule type" value="Genomic_DNA"/>
</dbReference>
<dbReference type="InterPro" id="IPR017871">
    <property type="entry name" value="ABC_transporter-like_CS"/>
</dbReference>
<dbReference type="InterPro" id="IPR027417">
    <property type="entry name" value="P-loop_NTPase"/>
</dbReference>
<keyword evidence="2" id="KW-0547">Nucleotide-binding</keyword>
<dbReference type="KEGG" id="dog:HP555_04590"/>
<evidence type="ECO:0000313" key="5">
    <source>
        <dbReference type="EMBL" id="QQG66947.1"/>
    </source>
</evidence>
<dbReference type="GO" id="GO:0016887">
    <property type="term" value="F:ATP hydrolysis activity"/>
    <property type="evidence" value="ECO:0007669"/>
    <property type="project" value="InterPro"/>
</dbReference>
<feature type="domain" description="ABC transporter" evidence="4">
    <location>
        <begin position="9"/>
        <end position="237"/>
    </location>
</feature>
<gene>
    <name evidence="5" type="ORF">HP555_04590</name>
</gene>
<dbReference type="PROSITE" id="PS00211">
    <property type="entry name" value="ABC_TRANSPORTER_1"/>
    <property type="match status" value="1"/>
</dbReference>
<keyword evidence="1" id="KW-0813">Transport</keyword>
<organism evidence="5 6">
    <name type="scientific">Desulfobulbus oligotrophicus</name>
    <dbReference type="NCBI Taxonomy" id="1909699"/>
    <lineage>
        <taxon>Bacteria</taxon>
        <taxon>Pseudomonadati</taxon>
        <taxon>Thermodesulfobacteriota</taxon>
        <taxon>Desulfobulbia</taxon>
        <taxon>Desulfobulbales</taxon>
        <taxon>Desulfobulbaceae</taxon>
        <taxon>Desulfobulbus</taxon>
    </lineage>
</organism>
<dbReference type="InterPro" id="IPR003593">
    <property type="entry name" value="AAA+_ATPase"/>
</dbReference>
<protein>
    <submittedName>
        <fullName evidence="5">Metal ABC transporter ATP-binding protein</fullName>
    </submittedName>
</protein>
<dbReference type="Proteomes" id="UP000596092">
    <property type="component" value="Chromosome"/>
</dbReference>
<evidence type="ECO:0000256" key="3">
    <source>
        <dbReference type="ARBA" id="ARBA00022840"/>
    </source>
</evidence>
<dbReference type="PROSITE" id="PS50893">
    <property type="entry name" value="ABC_TRANSPORTER_2"/>
    <property type="match status" value="1"/>
</dbReference>
<dbReference type="Gene3D" id="3.40.50.300">
    <property type="entry name" value="P-loop containing nucleotide triphosphate hydrolases"/>
    <property type="match status" value="1"/>
</dbReference>
<dbReference type="InterPro" id="IPR050153">
    <property type="entry name" value="Metal_Ion_Import_ABC"/>
</dbReference>
<dbReference type="SUPFAM" id="SSF52540">
    <property type="entry name" value="P-loop containing nucleoside triphosphate hydrolases"/>
    <property type="match status" value="1"/>
</dbReference>
<dbReference type="PANTHER" id="PTHR42734:SF7">
    <property type="entry name" value="ATP-BINDING COMPONENT OF ABC TRANSPORTER-RELATED"/>
    <property type="match status" value="1"/>
</dbReference>
<dbReference type="CDD" id="cd03235">
    <property type="entry name" value="ABC_Metallic_Cations"/>
    <property type="match status" value="1"/>
</dbReference>
<reference evidence="5 6" key="1">
    <citation type="submission" date="2020-05" db="EMBL/GenBank/DDBJ databases">
        <title>Complete genome of Desulfobulbus oligotrophicus.</title>
        <authorList>
            <person name="Podar M."/>
        </authorList>
    </citation>
    <scope>NUCLEOTIDE SEQUENCE [LARGE SCALE GENOMIC DNA]</scope>
    <source>
        <strain evidence="5 6">Prop6</strain>
    </source>
</reference>
<dbReference type="Pfam" id="PF00005">
    <property type="entry name" value="ABC_tran"/>
    <property type="match status" value="1"/>
</dbReference>